<keyword evidence="1" id="KW-0597">Phosphoprotein</keyword>
<dbReference type="Pfam" id="PF13487">
    <property type="entry name" value="HD_5"/>
    <property type="match status" value="1"/>
</dbReference>
<dbReference type="InterPro" id="IPR001789">
    <property type="entry name" value="Sig_transdc_resp-reg_receiver"/>
</dbReference>
<evidence type="ECO:0000313" key="5">
    <source>
        <dbReference type="Proteomes" id="UP000450012"/>
    </source>
</evidence>
<dbReference type="PROSITE" id="PS50110">
    <property type="entry name" value="RESPONSE_REGULATORY"/>
    <property type="match status" value="1"/>
</dbReference>
<proteinExistence type="predicted"/>
<evidence type="ECO:0000259" key="3">
    <source>
        <dbReference type="PROSITE" id="PS51832"/>
    </source>
</evidence>
<comment type="caution">
    <text evidence="4">The sequence shown here is derived from an EMBL/GenBank/DDBJ whole genome shotgun (WGS) entry which is preliminary data.</text>
</comment>
<dbReference type="Gene3D" id="1.10.3210.10">
    <property type="entry name" value="Hypothetical protein af1432"/>
    <property type="match status" value="1"/>
</dbReference>
<organism evidence="4 5">
    <name type="scientific">Duganella rivi</name>
    <dbReference type="NCBI Taxonomy" id="2666083"/>
    <lineage>
        <taxon>Bacteria</taxon>
        <taxon>Pseudomonadati</taxon>
        <taxon>Pseudomonadota</taxon>
        <taxon>Betaproteobacteria</taxon>
        <taxon>Burkholderiales</taxon>
        <taxon>Oxalobacteraceae</taxon>
        <taxon>Telluria group</taxon>
        <taxon>Duganella</taxon>
    </lineage>
</organism>
<feature type="modified residue" description="4-aspartylphosphate" evidence="1">
    <location>
        <position position="52"/>
    </location>
</feature>
<dbReference type="GO" id="GO:0000160">
    <property type="term" value="P:phosphorelay signal transduction system"/>
    <property type="evidence" value="ECO:0007669"/>
    <property type="project" value="InterPro"/>
</dbReference>
<dbReference type="GO" id="GO:0008081">
    <property type="term" value="F:phosphoric diester hydrolase activity"/>
    <property type="evidence" value="ECO:0007669"/>
    <property type="project" value="UniProtKB-ARBA"/>
</dbReference>
<dbReference type="CDD" id="cd17551">
    <property type="entry name" value="REC_RpfG-like"/>
    <property type="match status" value="1"/>
</dbReference>
<name>A0A7X4GPB1_9BURK</name>
<dbReference type="Pfam" id="PF00072">
    <property type="entry name" value="Response_reg"/>
    <property type="match status" value="1"/>
</dbReference>
<dbReference type="RefSeq" id="WP_161013232.1">
    <property type="nucleotide sequence ID" value="NZ_WWCK01000002.1"/>
</dbReference>
<reference evidence="4 5" key="1">
    <citation type="submission" date="2019-12" db="EMBL/GenBank/DDBJ databases">
        <title>Novel species isolated from a subtropical stream in China.</title>
        <authorList>
            <person name="Lu H."/>
        </authorList>
    </citation>
    <scope>NUCLEOTIDE SEQUENCE [LARGE SCALE GENOMIC DNA]</scope>
    <source>
        <strain evidence="4 5">FT55W</strain>
    </source>
</reference>
<dbReference type="CDD" id="cd00077">
    <property type="entry name" value="HDc"/>
    <property type="match status" value="1"/>
</dbReference>
<evidence type="ECO:0000259" key="2">
    <source>
        <dbReference type="PROSITE" id="PS50110"/>
    </source>
</evidence>
<feature type="domain" description="HD-GYP" evidence="3">
    <location>
        <begin position="146"/>
        <end position="343"/>
    </location>
</feature>
<evidence type="ECO:0000256" key="1">
    <source>
        <dbReference type="PROSITE-ProRule" id="PRU00169"/>
    </source>
</evidence>
<dbReference type="SMART" id="SM00471">
    <property type="entry name" value="HDc"/>
    <property type="match status" value="1"/>
</dbReference>
<sequence length="353" mass="38486">MKVLVVDDNQMNLDLFCHMLSMLDVANALPMHDAAAALAWCGQRVPDLVVVDYMMPGMDGIEFLRHFRALPAMREVPVVMVTADTEVAVRHQALRLGANDFLTKPVNSIEFNARIGNLLALRQAQLQLAERADSLAEAVRRATAAILAREHEAIHRLSRAAEFRDNDTGSHLLRMAAYARLIASRLGLDDTECDLICDAAPMHDIGKVGIPDAVLLKPGPLTPEERAIMQRHPQIGADILADSESPLLQAGAVIAISHHERFDGGGYPHGLSGHAIPLYGRIVAVADVFDALTTARPYKTGWELGRAIAYLQEQRGGHFDPACVDALLADTDAVLAIQRRFHDPEVATMRSAA</sequence>
<dbReference type="InterPro" id="IPR037522">
    <property type="entry name" value="HD_GYP_dom"/>
</dbReference>
<accession>A0A7X4GPB1</accession>
<dbReference type="PROSITE" id="PS51832">
    <property type="entry name" value="HD_GYP"/>
    <property type="match status" value="1"/>
</dbReference>
<evidence type="ECO:0000313" key="4">
    <source>
        <dbReference type="EMBL" id="MYM66680.1"/>
    </source>
</evidence>
<dbReference type="SUPFAM" id="SSF109604">
    <property type="entry name" value="HD-domain/PDEase-like"/>
    <property type="match status" value="1"/>
</dbReference>
<dbReference type="Proteomes" id="UP000450012">
    <property type="component" value="Unassembled WGS sequence"/>
</dbReference>
<dbReference type="AlphaFoldDB" id="A0A7X4GPB1"/>
<dbReference type="PANTHER" id="PTHR45228">
    <property type="entry name" value="CYCLIC DI-GMP PHOSPHODIESTERASE TM_0186-RELATED"/>
    <property type="match status" value="1"/>
</dbReference>
<dbReference type="InterPro" id="IPR052020">
    <property type="entry name" value="Cyclic_di-GMP/3'3'-cGAMP_PDE"/>
</dbReference>
<dbReference type="Gene3D" id="3.40.50.2300">
    <property type="match status" value="1"/>
</dbReference>
<protein>
    <submittedName>
        <fullName evidence="4">Response regulator</fullName>
    </submittedName>
</protein>
<dbReference type="EMBL" id="WWCK01000002">
    <property type="protein sequence ID" value="MYM66680.1"/>
    <property type="molecule type" value="Genomic_DNA"/>
</dbReference>
<dbReference type="InterPro" id="IPR003607">
    <property type="entry name" value="HD/PDEase_dom"/>
</dbReference>
<gene>
    <name evidence="4" type="ORF">GTP45_07545</name>
</gene>
<dbReference type="PANTHER" id="PTHR45228:SF1">
    <property type="entry name" value="CYCLIC DI-GMP PHOSPHODIESTERASE TM_0186"/>
    <property type="match status" value="1"/>
</dbReference>
<feature type="domain" description="Response regulatory" evidence="2">
    <location>
        <begin position="2"/>
        <end position="119"/>
    </location>
</feature>
<dbReference type="InterPro" id="IPR011006">
    <property type="entry name" value="CheY-like_superfamily"/>
</dbReference>
<dbReference type="SMART" id="SM00448">
    <property type="entry name" value="REC"/>
    <property type="match status" value="1"/>
</dbReference>
<keyword evidence="5" id="KW-1185">Reference proteome</keyword>
<dbReference type="SUPFAM" id="SSF52172">
    <property type="entry name" value="CheY-like"/>
    <property type="match status" value="1"/>
</dbReference>